<keyword evidence="3" id="KW-0560">Oxidoreductase</keyword>
<dbReference type="Pfam" id="PF00106">
    <property type="entry name" value="adh_short"/>
    <property type="match status" value="1"/>
</dbReference>
<evidence type="ECO:0000256" key="2">
    <source>
        <dbReference type="ARBA" id="ARBA00022857"/>
    </source>
</evidence>
<name>A0ABR0JX53_9EURO</name>
<dbReference type="PANTHER" id="PTHR43976">
    <property type="entry name" value="SHORT CHAIN DEHYDROGENASE"/>
    <property type="match status" value="1"/>
</dbReference>
<evidence type="ECO:0000313" key="6">
    <source>
        <dbReference type="Proteomes" id="UP001345013"/>
    </source>
</evidence>
<dbReference type="InterPro" id="IPR051911">
    <property type="entry name" value="SDR_oxidoreductase"/>
</dbReference>
<dbReference type="InterPro" id="IPR020904">
    <property type="entry name" value="Sc_DH/Rdtase_CS"/>
</dbReference>
<keyword evidence="2" id="KW-0521">NADP</keyword>
<dbReference type="EMBL" id="JAVRRG010000203">
    <property type="protein sequence ID" value="KAK5077715.1"/>
    <property type="molecule type" value="Genomic_DNA"/>
</dbReference>
<dbReference type="CDD" id="cd05374">
    <property type="entry name" value="17beta-HSD-like_SDR_c"/>
    <property type="match status" value="1"/>
</dbReference>
<protein>
    <recommendedName>
        <fullName evidence="7">NAD(P)-binding protein</fullName>
    </recommendedName>
</protein>
<dbReference type="PANTHER" id="PTHR43976:SF16">
    <property type="entry name" value="SHORT-CHAIN DEHYDROGENASE_REDUCTASE FAMILY PROTEIN"/>
    <property type="match status" value="1"/>
</dbReference>
<organism evidence="5 6">
    <name type="scientific">Lithohypha guttulata</name>
    <dbReference type="NCBI Taxonomy" id="1690604"/>
    <lineage>
        <taxon>Eukaryota</taxon>
        <taxon>Fungi</taxon>
        <taxon>Dikarya</taxon>
        <taxon>Ascomycota</taxon>
        <taxon>Pezizomycotina</taxon>
        <taxon>Eurotiomycetes</taxon>
        <taxon>Chaetothyriomycetidae</taxon>
        <taxon>Chaetothyriales</taxon>
        <taxon>Trichomeriaceae</taxon>
        <taxon>Lithohypha</taxon>
    </lineage>
</organism>
<evidence type="ECO:0000256" key="1">
    <source>
        <dbReference type="ARBA" id="ARBA00006484"/>
    </source>
</evidence>
<gene>
    <name evidence="5" type="ORF">LTR24_009379</name>
</gene>
<evidence type="ECO:0008006" key="7">
    <source>
        <dbReference type="Google" id="ProtNLM"/>
    </source>
</evidence>
<proteinExistence type="inferred from homology"/>
<dbReference type="PRINTS" id="PR00080">
    <property type="entry name" value="SDRFAMILY"/>
</dbReference>
<dbReference type="SUPFAM" id="SSF51735">
    <property type="entry name" value="NAD(P)-binding Rossmann-fold domains"/>
    <property type="match status" value="1"/>
</dbReference>
<accession>A0ABR0JX53</accession>
<evidence type="ECO:0000256" key="3">
    <source>
        <dbReference type="ARBA" id="ARBA00023002"/>
    </source>
</evidence>
<reference evidence="5 6" key="1">
    <citation type="submission" date="2023-08" db="EMBL/GenBank/DDBJ databases">
        <title>Black Yeasts Isolated from many extreme environments.</title>
        <authorList>
            <person name="Coleine C."/>
            <person name="Stajich J.E."/>
            <person name="Selbmann L."/>
        </authorList>
    </citation>
    <scope>NUCLEOTIDE SEQUENCE [LARGE SCALE GENOMIC DNA]</scope>
    <source>
        <strain evidence="5 6">CCFEE 5885</strain>
    </source>
</reference>
<dbReference type="InterPro" id="IPR002347">
    <property type="entry name" value="SDR_fam"/>
</dbReference>
<dbReference type="PROSITE" id="PS00061">
    <property type="entry name" value="ADH_SHORT"/>
    <property type="match status" value="1"/>
</dbReference>
<dbReference type="Gene3D" id="3.40.50.720">
    <property type="entry name" value="NAD(P)-binding Rossmann-like Domain"/>
    <property type="match status" value="1"/>
</dbReference>
<evidence type="ECO:0000313" key="5">
    <source>
        <dbReference type="EMBL" id="KAK5077715.1"/>
    </source>
</evidence>
<keyword evidence="6" id="KW-1185">Reference proteome</keyword>
<dbReference type="InterPro" id="IPR036291">
    <property type="entry name" value="NAD(P)-bd_dom_sf"/>
</dbReference>
<sequence>MSPLQYSHTWLVTGASQGLGLAIAMSALKAGHNVIAAARNPRKAAEEHPELEMSGGRWLELDVNSVDVLKTIESVVNQAGHIDVVVNNAGYFLPGTIEDLEESEMYAIMETNFFGPIRVIKGVLPVMRAQSSGTIVLMGSIFGFYACPGGAMYSCSKAAAELLHETLRKELAPFNIRTLIIEPGLFRTAVVTNAPQPVKGFSEPYLSTAIGKTLGLMENMVRDPAQYIPGDPSKLGDRVVDFIDESGMAKHMRPTARLLLGRDAVKLYKLKLQSLTEDLEASDQMATSTDYDGHTGQGVRVVANF</sequence>
<dbReference type="PRINTS" id="PR00081">
    <property type="entry name" value="GDHRDH"/>
</dbReference>
<evidence type="ECO:0000256" key="4">
    <source>
        <dbReference type="RuleBase" id="RU000363"/>
    </source>
</evidence>
<comment type="caution">
    <text evidence="5">The sequence shown here is derived from an EMBL/GenBank/DDBJ whole genome shotgun (WGS) entry which is preliminary data.</text>
</comment>
<comment type="similarity">
    <text evidence="1 4">Belongs to the short-chain dehydrogenases/reductases (SDR) family.</text>
</comment>
<dbReference type="Proteomes" id="UP001345013">
    <property type="component" value="Unassembled WGS sequence"/>
</dbReference>